<reference evidence="3" key="1">
    <citation type="submission" date="2025-08" db="UniProtKB">
        <authorList>
            <consortium name="RefSeq"/>
        </authorList>
    </citation>
    <scope>IDENTIFICATION</scope>
    <source>
        <tissue evidence="3">Leaves</tissue>
    </source>
</reference>
<feature type="domain" description="Reverse transcriptase" evidence="1">
    <location>
        <begin position="42"/>
        <end position="115"/>
    </location>
</feature>
<organism evidence="2 3">
    <name type="scientific">Juglans regia</name>
    <name type="common">English walnut</name>
    <dbReference type="NCBI Taxonomy" id="51240"/>
    <lineage>
        <taxon>Eukaryota</taxon>
        <taxon>Viridiplantae</taxon>
        <taxon>Streptophyta</taxon>
        <taxon>Embryophyta</taxon>
        <taxon>Tracheophyta</taxon>
        <taxon>Spermatophyta</taxon>
        <taxon>Magnoliopsida</taxon>
        <taxon>eudicotyledons</taxon>
        <taxon>Gunneridae</taxon>
        <taxon>Pentapetalae</taxon>
        <taxon>rosids</taxon>
        <taxon>fabids</taxon>
        <taxon>Fagales</taxon>
        <taxon>Juglandaceae</taxon>
        <taxon>Juglans</taxon>
    </lineage>
</organism>
<dbReference type="KEGG" id="jre:109001745"/>
<dbReference type="Pfam" id="PF00078">
    <property type="entry name" value="RVT_1"/>
    <property type="match status" value="1"/>
</dbReference>
<sequence>MDPKTRQALNELLVMHKDAFSWRHEDVLGIENVVVEHRLCVDLGHALGLKNAGATNQRFRNYMSKKQIGHNMEVYVDNLLVKSKELKHHLADLREAFVVLRQYGMNLNLMNCAFGVNLSKFFELKGVEEFIRKFEKCQLFEPVPHCLPEELTSIMSP</sequence>
<evidence type="ECO:0000313" key="2">
    <source>
        <dbReference type="Proteomes" id="UP000235220"/>
    </source>
</evidence>
<dbReference type="PANTHER" id="PTHR24559">
    <property type="entry name" value="TRANSPOSON TY3-I GAG-POL POLYPROTEIN"/>
    <property type="match status" value="1"/>
</dbReference>
<dbReference type="SUPFAM" id="SSF56672">
    <property type="entry name" value="DNA/RNA polymerases"/>
    <property type="match status" value="1"/>
</dbReference>
<dbReference type="GeneID" id="109001745"/>
<dbReference type="InterPro" id="IPR043128">
    <property type="entry name" value="Rev_trsase/Diguanyl_cyclase"/>
</dbReference>
<dbReference type="Gramene" id="Jr02_08810_p1">
    <property type="protein sequence ID" value="cds.Jr02_08810_p1"/>
    <property type="gene ID" value="Jr02_08810"/>
</dbReference>
<dbReference type="InterPro" id="IPR043502">
    <property type="entry name" value="DNA/RNA_pol_sf"/>
</dbReference>
<protein>
    <submittedName>
        <fullName evidence="3">Uncharacterized protein LOC109001745</fullName>
    </submittedName>
</protein>
<dbReference type="InterPro" id="IPR000477">
    <property type="entry name" value="RT_dom"/>
</dbReference>
<evidence type="ECO:0000313" key="3">
    <source>
        <dbReference type="RefSeq" id="XP_018834690.1"/>
    </source>
</evidence>
<evidence type="ECO:0000259" key="1">
    <source>
        <dbReference type="Pfam" id="PF00078"/>
    </source>
</evidence>
<dbReference type="InterPro" id="IPR053134">
    <property type="entry name" value="RNA-dir_DNA_polymerase"/>
</dbReference>
<dbReference type="AlphaFoldDB" id="A0A2I4FSR7"/>
<dbReference type="PANTHER" id="PTHR24559:SF444">
    <property type="entry name" value="REVERSE TRANSCRIPTASE DOMAIN-CONTAINING PROTEIN"/>
    <property type="match status" value="1"/>
</dbReference>
<dbReference type="OrthoDB" id="101614at2759"/>
<accession>A0A2I4FSR7</accession>
<proteinExistence type="predicted"/>
<dbReference type="RefSeq" id="XP_018834690.1">
    <property type="nucleotide sequence ID" value="XM_018979145.1"/>
</dbReference>
<dbReference type="Gene3D" id="3.30.70.270">
    <property type="match status" value="1"/>
</dbReference>
<name>A0A2I4FSR7_JUGRE</name>
<gene>
    <name evidence="3" type="primary">LOC109001745</name>
</gene>
<dbReference type="Proteomes" id="UP000235220">
    <property type="component" value="Chromosome 2"/>
</dbReference>
<keyword evidence="2" id="KW-1185">Reference proteome</keyword>